<dbReference type="Pfam" id="PF00196">
    <property type="entry name" value="GerE"/>
    <property type="match status" value="1"/>
</dbReference>
<comment type="caution">
    <text evidence="6">The sequence shown here is derived from an EMBL/GenBank/DDBJ whole genome shotgun (WGS) entry which is preliminary data.</text>
</comment>
<dbReference type="EMBL" id="AVFL01000045">
    <property type="protein sequence ID" value="EWY36353.1"/>
    <property type="molecule type" value="Genomic_DNA"/>
</dbReference>
<dbReference type="RefSeq" id="WP_037460866.1">
    <property type="nucleotide sequence ID" value="NZ_AVFL01000045.1"/>
</dbReference>
<dbReference type="SMART" id="SM00448">
    <property type="entry name" value="REC"/>
    <property type="match status" value="1"/>
</dbReference>
<dbReference type="PROSITE" id="PS50110">
    <property type="entry name" value="RESPONSE_REGULATORY"/>
    <property type="match status" value="1"/>
</dbReference>
<dbReference type="CDD" id="cd06170">
    <property type="entry name" value="LuxR_C_like"/>
    <property type="match status" value="1"/>
</dbReference>
<feature type="domain" description="HTH luxR-type" evidence="4">
    <location>
        <begin position="148"/>
        <end position="213"/>
    </location>
</feature>
<dbReference type="SMART" id="SM00421">
    <property type="entry name" value="HTH_LUXR"/>
    <property type="match status" value="1"/>
</dbReference>
<evidence type="ECO:0000313" key="7">
    <source>
        <dbReference type="Proteomes" id="UP000019486"/>
    </source>
</evidence>
<sequence>MCKVLIADDHPLFRDALKTALSLSVEGSLPVEASNLEEAIDAIRSQGDFDLALLDLSMPGVNGFSGLLTLRAQFPSLPVVIVSAHEDSKLVHQAIDYGAVGFIPKSTPRDQIAEALRAVIKGDVYIPPNISRDEKTTACNGRDDDAEIARRITTLTAQQLRVLEMLGTGKLNKEIAFELNIAETTVKAHVSAILQKLKVYSRTQAVVFASKLHFDTFQSAR</sequence>
<dbReference type="InterPro" id="IPR000792">
    <property type="entry name" value="Tscrpt_reg_LuxR_C"/>
</dbReference>
<reference evidence="6 7" key="1">
    <citation type="submission" date="2013-08" db="EMBL/GenBank/DDBJ databases">
        <title>The genome sequence of Skermanella stibiiresistens.</title>
        <authorList>
            <person name="Zhu W."/>
            <person name="Wang G."/>
        </authorList>
    </citation>
    <scope>NUCLEOTIDE SEQUENCE [LARGE SCALE GENOMIC DNA]</scope>
    <source>
        <strain evidence="6 7">SB22</strain>
    </source>
</reference>
<keyword evidence="1 3" id="KW-0597">Phosphoprotein</keyword>
<protein>
    <submittedName>
        <fullName evidence="6">Transcriptional regulator</fullName>
    </submittedName>
</protein>
<dbReference type="InterPro" id="IPR011006">
    <property type="entry name" value="CheY-like_superfamily"/>
</dbReference>
<dbReference type="GO" id="GO:0000160">
    <property type="term" value="P:phosphorelay signal transduction system"/>
    <property type="evidence" value="ECO:0007669"/>
    <property type="project" value="InterPro"/>
</dbReference>
<dbReference type="InterPro" id="IPR051015">
    <property type="entry name" value="EvgA-like"/>
</dbReference>
<dbReference type="PROSITE" id="PS00622">
    <property type="entry name" value="HTH_LUXR_1"/>
    <property type="match status" value="1"/>
</dbReference>
<evidence type="ECO:0000256" key="3">
    <source>
        <dbReference type="PROSITE-ProRule" id="PRU00169"/>
    </source>
</evidence>
<feature type="modified residue" description="4-aspartylphosphate" evidence="3">
    <location>
        <position position="55"/>
    </location>
</feature>
<evidence type="ECO:0000259" key="4">
    <source>
        <dbReference type="PROSITE" id="PS50043"/>
    </source>
</evidence>
<dbReference type="GO" id="GO:0006355">
    <property type="term" value="P:regulation of DNA-templated transcription"/>
    <property type="evidence" value="ECO:0007669"/>
    <property type="project" value="InterPro"/>
</dbReference>
<accession>W9GXZ5</accession>
<dbReference type="CDD" id="cd17535">
    <property type="entry name" value="REC_NarL-like"/>
    <property type="match status" value="1"/>
</dbReference>
<dbReference type="Gene3D" id="3.40.50.2300">
    <property type="match status" value="1"/>
</dbReference>
<organism evidence="6 7">
    <name type="scientific">Skermanella stibiiresistens SB22</name>
    <dbReference type="NCBI Taxonomy" id="1385369"/>
    <lineage>
        <taxon>Bacteria</taxon>
        <taxon>Pseudomonadati</taxon>
        <taxon>Pseudomonadota</taxon>
        <taxon>Alphaproteobacteria</taxon>
        <taxon>Rhodospirillales</taxon>
        <taxon>Azospirillaceae</taxon>
        <taxon>Skermanella</taxon>
    </lineage>
</organism>
<dbReference type="Proteomes" id="UP000019486">
    <property type="component" value="Unassembled WGS sequence"/>
</dbReference>
<feature type="domain" description="Response regulatory" evidence="5">
    <location>
        <begin position="3"/>
        <end position="120"/>
    </location>
</feature>
<dbReference type="Pfam" id="PF00072">
    <property type="entry name" value="Response_reg"/>
    <property type="match status" value="1"/>
</dbReference>
<dbReference type="InterPro" id="IPR001789">
    <property type="entry name" value="Sig_transdc_resp-reg_receiver"/>
</dbReference>
<dbReference type="OrthoDB" id="9805444at2"/>
<dbReference type="InterPro" id="IPR016032">
    <property type="entry name" value="Sig_transdc_resp-reg_C-effctor"/>
</dbReference>
<evidence type="ECO:0000256" key="2">
    <source>
        <dbReference type="ARBA" id="ARBA00023125"/>
    </source>
</evidence>
<gene>
    <name evidence="6" type="ORF">N825_26145</name>
</gene>
<name>W9GXZ5_9PROT</name>
<proteinExistence type="predicted"/>
<keyword evidence="7" id="KW-1185">Reference proteome</keyword>
<dbReference type="InterPro" id="IPR058245">
    <property type="entry name" value="NreC/VraR/RcsB-like_REC"/>
</dbReference>
<dbReference type="PROSITE" id="PS50043">
    <property type="entry name" value="HTH_LUXR_2"/>
    <property type="match status" value="1"/>
</dbReference>
<dbReference type="SUPFAM" id="SSF52172">
    <property type="entry name" value="CheY-like"/>
    <property type="match status" value="1"/>
</dbReference>
<evidence type="ECO:0000256" key="1">
    <source>
        <dbReference type="ARBA" id="ARBA00022553"/>
    </source>
</evidence>
<dbReference type="GO" id="GO:0003677">
    <property type="term" value="F:DNA binding"/>
    <property type="evidence" value="ECO:0007669"/>
    <property type="project" value="UniProtKB-KW"/>
</dbReference>
<evidence type="ECO:0000313" key="6">
    <source>
        <dbReference type="EMBL" id="EWY36353.1"/>
    </source>
</evidence>
<dbReference type="PATRIC" id="fig|1385369.3.peg.6598"/>
<keyword evidence="2" id="KW-0238">DNA-binding</keyword>
<dbReference type="PANTHER" id="PTHR45566">
    <property type="entry name" value="HTH-TYPE TRANSCRIPTIONAL REGULATOR YHJB-RELATED"/>
    <property type="match status" value="1"/>
</dbReference>
<dbReference type="PANTHER" id="PTHR45566:SF1">
    <property type="entry name" value="HTH-TYPE TRANSCRIPTIONAL REGULATOR YHJB-RELATED"/>
    <property type="match status" value="1"/>
</dbReference>
<dbReference type="AlphaFoldDB" id="W9GXZ5"/>
<dbReference type="SUPFAM" id="SSF46894">
    <property type="entry name" value="C-terminal effector domain of the bipartite response regulators"/>
    <property type="match status" value="1"/>
</dbReference>
<dbReference type="STRING" id="1385369.N825_26145"/>
<evidence type="ECO:0000259" key="5">
    <source>
        <dbReference type="PROSITE" id="PS50110"/>
    </source>
</evidence>
<dbReference type="PRINTS" id="PR00038">
    <property type="entry name" value="HTHLUXR"/>
</dbReference>